<name>A0A6N9TX58_STRHA</name>
<feature type="region of interest" description="Disordered" evidence="1">
    <location>
        <begin position="157"/>
        <end position="224"/>
    </location>
</feature>
<reference evidence="2 3" key="1">
    <citation type="submission" date="2020-01" db="EMBL/GenBank/DDBJ databases">
        <title>Insect and environment-associated Actinomycetes.</title>
        <authorList>
            <person name="Currrie C."/>
            <person name="Chevrette M."/>
            <person name="Carlson C."/>
            <person name="Stubbendieck R."/>
            <person name="Wendt-Pienkowski E."/>
        </authorList>
    </citation>
    <scope>NUCLEOTIDE SEQUENCE [LARGE SCALE GENOMIC DNA]</scope>
    <source>
        <strain evidence="2 3">SID11342</strain>
    </source>
</reference>
<evidence type="ECO:0000313" key="2">
    <source>
        <dbReference type="EMBL" id="NEA16071.1"/>
    </source>
</evidence>
<comment type="caution">
    <text evidence="2">The sequence shown here is derived from an EMBL/GenBank/DDBJ whole genome shotgun (WGS) entry which is preliminary data.</text>
</comment>
<protein>
    <submittedName>
        <fullName evidence="2">Cell wall protein</fullName>
    </submittedName>
</protein>
<dbReference type="Proteomes" id="UP000471293">
    <property type="component" value="Unassembled WGS sequence"/>
</dbReference>
<organism evidence="2 3">
    <name type="scientific">Streptomyces halstedii</name>
    <dbReference type="NCBI Taxonomy" id="1944"/>
    <lineage>
        <taxon>Bacteria</taxon>
        <taxon>Bacillati</taxon>
        <taxon>Actinomycetota</taxon>
        <taxon>Actinomycetes</taxon>
        <taxon>Kitasatosporales</taxon>
        <taxon>Streptomycetaceae</taxon>
        <taxon>Streptomyces</taxon>
    </lineage>
</organism>
<proteinExistence type="predicted"/>
<accession>A0A6N9TX58</accession>
<dbReference type="EMBL" id="JAAGLQ010000221">
    <property type="protein sequence ID" value="NEA16071.1"/>
    <property type="molecule type" value="Genomic_DNA"/>
</dbReference>
<evidence type="ECO:0000313" key="3">
    <source>
        <dbReference type="Proteomes" id="UP000471293"/>
    </source>
</evidence>
<gene>
    <name evidence="2" type="ORF">G3I29_11150</name>
</gene>
<evidence type="ECO:0000256" key="1">
    <source>
        <dbReference type="SAM" id="MobiDB-lite"/>
    </source>
</evidence>
<dbReference type="AlphaFoldDB" id="A0A6N9TX58"/>
<sequence length="395" mass="42655">MWTSVPRPLQEVTTTLSRHAEPRAWLRAVSWLVGKARPHPRACATTMAVARDLAKRMDYSKGTVLYDLTGTADRCGVSTATVKRHVRVLRELGALAWVRHGSRRNLRLPGRSYTGTATIYAATIPAEFDEAVGHRLSGSGYGARVVGFTEAGRRASVDVARPARNPTAGKRASAGRAPQSPGPCPRVRKRDMSGGLKDTARGRAKGRTPSSASVGATGRLRRSAEQVARDVHVARGVRPLVSWTQPEGLRRLAYALRPLIDQGLGAHDIAAELHAWHLDRHPASPAAYLIARLRERAARETTAPGHHGVPSPEFTAAAVRVRGAEAGCVTGVRTARTPEPLTVEDLSRAEVIDLRSAAVTDPGLVRAAVDLLGEEQARRLYTHRLVRQARARGAL</sequence>